<gene>
    <name evidence="1" type="ORF">HMPREF0454_03923</name>
</gene>
<dbReference type="HOGENOM" id="CLU_2522910_0_0_6"/>
<evidence type="ECO:0000313" key="1">
    <source>
        <dbReference type="EMBL" id="EHM39300.1"/>
    </source>
</evidence>
<dbReference type="Proteomes" id="UP000005959">
    <property type="component" value="Unassembled WGS sequence"/>
</dbReference>
<accession>G9YBE4</accession>
<sequence>MGKIHSGQHKENTTAGRVLRISCCGGANQGVDLYRRMSQASRKGQMFDDCLKHARVWANRYGLAEEKPASVKKTKKPNQTKTLF</sequence>
<protein>
    <submittedName>
        <fullName evidence="1">Uncharacterized protein</fullName>
    </submittedName>
</protein>
<proteinExistence type="predicted"/>
<reference evidence="1 2" key="1">
    <citation type="submission" date="2011-08" db="EMBL/GenBank/DDBJ databases">
        <authorList>
            <person name="Weinstock G."/>
            <person name="Sodergren E."/>
            <person name="Clifton S."/>
            <person name="Fulton L."/>
            <person name="Fulton B."/>
            <person name="Courtney L."/>
            <person name="Fronick C."/>
            <person name="Harrison M."/>
            <person name="Strong C."/>
            <person name="Farmer C."/>
            <person name="Delahaunty K."/>
            <person name="Markovic C."/>
            <person name="Hall O."/>
            <person name="Minx P."/>
            <person name="Tomlinson C."/>
            <person name="Mitreva M."/>
            <person name="Hou S."/>
            <person name="Chen J."/>
            <person name="Wollam A."/>
            <person name="Pepin K.H."/>
            <person name="Johnson M."/>
            <person name="Bhonagiri V."/>
            <person name="Zhang X."/>
            <person name="Suruliraj S."/>
            <person name="Warren W."/>
            <person name="Chinwalla A."/>
            <person name="Mardis E.R."/>
            <person name="Wilson R.K."/>
        </authorList>
    </citation>
    <scope>NUCLEOTIDE SEQUENCE [LARGE SCALE GENOMIC DNA]</scope>
    <source>
        <strain evidence="1 2">ATCC 51873</strain>
    </source>
</reference>
<dbReference type="EMBL" id="AGCI01000096">
    <property type="protein sequence ID" value="EHM39300.1"/>
    <property type="molecule type" value="Genomic_DNA"/>
</dbReference>
<name>G9YBE4_HAFAL</name>
<organism evidence="1 2">
    <name type="scientific">Hafnia alvei ATCC 51873</name>
    <dbReference type="NCBI Taxonomy" id="1002364"/>
    <lineage>
        <taxon>Bacteria</taxon>
        <taxon>Pseudomonadati</taxon>
        <taxon>Pseudomonadota</taxon>
        <taxon>Gammaproteobacteria</taxon>
        <taxon>Enterobacterales</taxon>
        <taxon>Hafniaceae</taxon>
        <taxon>Hafnia</taxon>
    </lineage>
</organism>
<dbReference type="AlphaFoldDB" id="G9YBE4"/>
<evidence type="ECO:0000313" key="2">
    <source>
        <dbReference type="Proteomes" id="UP000005959"/>
    </source>
</evidence>
<comment type="caution">
    <text evidence="1">The sequence shown here is derived from an EMBL/GenBank/DDBJ whole genome shotgun (WGS) entry which is preliminary data.</text>
</comment>